<feature type="compositionally biased region" description="Basic residues" evidence="1">
    <location>
        <begin position="1"/>
        <end position="20"/>
    </location>
</feature>
<accession>A0AAN6NJD8</accession>
<dbReference type="SUPFAM" id="SSF81383">
    <property type="entry name" value="F-box domain"/>
    <property type="match status" value="1"/>
</dbReference>
<dbReference type="Gene3D" id="1.20.1280.50">
    <property type="match status" value="1"/>
</dbReference>
<sequence length="528" mass="61028">MHALKRWAHKLCPSRRRRKQKQEDDEREKREQQQQDAREREKLKQDAAREREQQLRMLLTLRDLERTMDPLIAAQVYNKKHSPIGQLPEELLLQILHHLGDDTLTLYCLRRVSRTFRRLINLPDIWEPVLIRLQLLRECCYSLGCITEHESMLPGIHIHLAQRLQKDGMCDRCISWCDVPGGPGSRLTCQFRSLDSGGVRLRCDACGSEQDVQAFPSSDQQPDKLGERRCLACQGAVQLCEHVHICWATVEAHIADWQQRRPGDWQGCFDHFDVIECHDPSHDTRCTADEAPTWPRARLRAAGFDPKLVVLNLEWEPHSGLDIFTFLPGGRVPAPELRALFRRYRQEGQPAGVLLPSYPSNPLPEMTCFDPNKCLCLHYEMGDNGKKPLPSAAASAKDPSGQHIGKFVHDEEEVKCGALHYHGRRYGRGRNGAEVSMIRHWPRGNYKREWGCLKTKYQRDVLVCKKTDSDKKLTPTHEWLHAMDPDTYPRPHDGYTLPLCKDKGCMNYYKRPRSLTCINDTCRPWKVC</sequence>
<feature type="region of interest" description="Disordered" evidence="1">
    <location>
        <begin position="1"/>
        <end position="48"/>
    </location>
</feature>
<evidence type="ECO:0000256" key="1">
    <source>
        <dbReference type="SAM" id="MobiDB-lite"/>
    </source>
</evidence>
<dbReference type="AlphaFoldDB" id="A0AAN6NJD8"/>
<feature type="compositionally biased region" description="Basic and acidic residues" evidence="1">
    <location>
        <begin position="21"/>
        <end position="48"/>
    </location>
</feature>
<reference evidence="4" key="1">
    <citation type="journal article" date="2023" name="Mol. Phylogenet. Evol.">
        <title>Genome-scale phylogeny and comparative genomics of the fungal order Sordariales.</title>
        <authorList>
            <person name="Hensen N."/>
            <person name="Bonometti L."/>
            <person name="Westerberg I."/>
            <person name="Brannstrom I.O."/>
            <person name="Guillou S."/>
            <person name="Cros-Aarteil S."/>
            <person name="Calhoun S."/>
            <person name="Haridas S."/>
            <person name="Kuo A."/>
            <person name="Mondo S."/>
            <person name="Pangilinan J."/>
            <person name="Riley R."/>
            <person name="LaButti K."/>
            <person name="Andreopoulos B."/>
            <person name="Lipzen A."/>
            <person name="Chen C."/>
            <person name="Yan M."/>
            <person name="Daum C."/>
            <person name="Ng V."/>
            <person name="Clum A."/>
            <person name="Steindorff A."/>
            <person name="Ohm R.A."/>
            <person name="Martin F."/>
            <person name="Silar P."/>
            <person name="Natvig D.O."/>
            <person name="Lalanne C."/>
            <person name="Gautier V."/>
            <person name="Ament-Velasquez S.L."/>
            <person name="Kruys A."/>
            <person name="Hutchinson M.I."/>
            <person name="Powell A.J."/>
            <person name="Barry K."/>
            <person name="Miller A.N."/>
            <person name="Grigoriev I.V."/>
            <person name="Debuchy R."/>
            <person name="Gladieux P."/>
            <person name="Hiltunen Thoren M."/>
            <person name="Johannesson H."/>
        </authorList>
    </citation>
    <scope>NUCLEOTIDE SEQUENCE [LARGE SCALE GENOMIC DNA]</scope>
    <source>
        <strain evidence="4">CBS 340.73</strain>
    </source>
</reference>
<dbReference type="Pfam" id="PF12937">
    <property type="entry name" value="F-box-like"/>
    <property type="match status" value="1"/>
</dbReference>
<dbReference type="InterPro" id="IPR001810">
    <property type="entry name" value="F-box_dom"/>
</dbReference>
<evidence type="ECO:0000313" key="3">
    <source>
        <dbReference type="EMBL" id="KAK3944757.1"/>
    </source>
</evidence>
<feature type="domain" description="F-box" evidence="2">
    <location>
        <begin position="81"/>
        <end position="129"/>
    </location>
</feature>
<dbReference type="PROSITE" id="PS50181">
    <property type="entry name" value="FBOX"/>
    <property type="match status" value="1"/>
</dbReference>
<evidence type="ECO:0000259" key="2">
    <source>
        <dbReference type="PROSITE" id="PS50181"/>
    </source>
</evidence>
<dbReference type="EMBL" id="MU853757">
    <property type="protein sequence ID" value="KAK3944757.1"/>
    <property type="molecule type" value="Genomic_DNA"/>
</dbReference>
<comment type="caution">
    <text evidence="3">The sequence shown here is derived from an EMBL/GenBank/DDBJ whole genome shotgun (WGS) entry which is preliminary data.</text>
</comment>
<dbReference type="InterPro" id="IPR036047">
    <property type="entry name" value="F-box-like_dom_sf"/>
</dbReference>
<protein>
    <recommendedName>
        <fullName evidence="2">F-box domain-containing protein</fullName>
    </recommendedName>
</protein>
<gene>
    <name evidence="3" type="ORF">QBC46DRAFT_437390</name>
</gene>
<organism evidence="3 4">
    <name type="scientific">Diplogelasinospora grovesii</name>
    <dbReference type="NCBI Taxonomy" id="303347"/>
    <lineage>
        <taxon>Eukaryota</taxon>
        <taxon>Fungi</taxon>
        <taxon>Dikarya</taxon>
        <taxon>Ascomycota</taxon>
        <taxon>Pezizomycotina</taxon>
        <taxon>Sordariomycetes</taxon>
        <taxon>Sordariomycetidae</taxon>
        <taxon>Sordariales</taxon>
        <taxon>Diplogelasinosporaceae</taxon>
        <taxon>Diplogelasinospora</taxon>
    </lineage>
</organism>
<evidence type="ECO:0000313" key="4">
    <source>
        <dbReference type="Proteomes" id="UP001303473"/>
    </source>
</evidence>
<name>A0AAN6NJD8_9PEZI</name>
<dbReference type="Proteomes" id="UP001303473">
    <property type="component" value="Unassembled WGS sequence"/>
</dbReference>
<keyword evidence="4" id="KW-1185">Reference proteome</keyword>
<proteinExistence type="predicted"/>